<evidence type="ECO:0008006" key="3">
    <source>
        <dbReference type="Google" id="ProtNLM"/>
    </source>
</evidence>
<accession>A0ABN9VKK4</accession>
<gene>
    <name evidence="1" type="ORF">PCOR1329_LOCUS58805</name>
</gene>
<keyword evidence="2" id="KW-1185">Reference proteome</keyword>
<comment type="caution">
    <text evidence="1">The sequence shown here is derived from an EMBL/GenBank/DDBJ whole genome shotgun (WGS) entry which is preliminary data.</text>
</comment>
<sequence>MGAWEAGAMRDAGQLGAAIDRWHRTARSMFTSLTAAPSPRFRPRFRWGPAAGQPVRQPTGASVAWRGRSAREFDAAAIVARLVPEAADSLVLARHWSKICALQRVASTPGETRDTAQAWAAAFRRAQLSQGHHALRSLAASAARRASKIEESVARARMARIDARGRAAVAPLSEQAALDREAAGWAANRVVEGAYRKPAFPQHLLPAPEPIALWGLDLAVVSFPICTPLGADSVAPRAILRLLEAACLMLIQILLAAERLGRWSDACNLFFIVLLPKPDGGLRPIGLFPTLVRVWMRARATVALAWEAARTLPAVFGSAGRGSQRAAGAASFAAEAAAVSLQQHVAFLVDLVKAIERIPRYLIAAAAARWDFNLAVLRLSLAAHRRSSLAAMELQLLLHESMLIASIRWPMLRLYLYVDDLTVTASGSSPDAVDAVPRSTDFCVDMFETCLKLTASPTKSFAAASTPRLAVRLSRSMRRQILAPKRSVKLLGTPFSGGWRRSVGVLMARLKAFQQRILRMHVLRRQRIDVTCFVGAMACPSMVYGVDIVGASNTHLHRVRVAALSAALPPGAHCNVDVGYAVLDSGGSVLDPAYAAHATPLRHWGLAYWQDWAPSSELERVFGLARRRLQGVVAQGRSPWSAVTGPVAGVIATAWCLGWSRESPRCFYDDNGEPV</sequence>
<name>A0ABN9VKK4_9DINO</name>
<evidence type="ECO:0000313" key="1">
    <source>
        <dbReference type="EMBL" id="CAK0873686.1"/>
    </source>
</evidence>
<reference evidence="1" key="1">
    <citation type="submission" date="2023-10" db="EMBL/GenBank/DDBJ databases">
        <authorList>
            <person name="Chen Y."/>
            <person name="Shah S."/>
            <person name="Dougan E. K."/>
            <person name="Thang M."/>
            <person name="Chan C."/>
        </authorList>
    </citation>
    <scope>NUCLEOTIDE SEQUENCE [LARGE SCALE GENOMIC DNA]</scope>
</reference>
<dbReference type="Proteomes" id="UP001189429">
    <property type="component" value="Unassembled WGS sequence"/>
</dbReference>
<protein>
    <recommendedName>
        <fullName evidence="3">Reverse transcriptase domain-containing protein</fullName>
    </recommendedName>
</protein>
<organism evidence="1 2">
    <name type="scientific">Prorocentrum cordatum</name>
    <dbReference type="NCBI Taxonomy" id="2364126"/>
    <lineage>
        <taxon>Eukaryota</taxon>
        <taxon>Sar</taxon>
        <taxon>Alveolata</taxon>
        <taxon>Dinophyceae</taxon>
        <taxon>Prorocentrales</taxon>
        <taxon>Prorocentraceae</taxon>
        <taxon>Prorocentrum</taxon>
    </lineage>
</organism>
<evidence type="ECO:0000313" key="2">
    <source>
        <dbReference type="Proteomes" id="UP001189429"/>
    </source>
</evidence>
<feature type="non-terminal residue" evidence="1">
    <location>
        <position position="675"/>
    </location>
</feature>
<dbReference type="EMBL" id="CAUYUJ010017305">
    <property type="protein sequence ID" value="CAK0873686.1"/>
    <property type="molecule type" value="Genomic_DNA"/>
</dbReference>
<proteinExistence type="predicted"/>